<reference evidence="3" key="1">
    <citation type="submission" date="2018-05" db="EMBL/GenBank/DDBJ databases">
        <title>Genome Sequencing of selected type strains of the family Eggerthellaceae.</title>
        <authorList>
            <person name="Danylec N."/>
            <person name="Stoll D.A."/>
            <person name="Doetsch A."/>
            <person name="Huch M."/>
        </authorList>
    </citation>
    <scope>NUCLEOTIDE SEQUENCE [LARGE SCALE GENOMIC DNA]</scope>
    <source>
        <strain evidence="3">DSM 17537</strain>
    </source>
</reference>
<comment type="caution">
    <text evidence="2">The sequence shown here is derived from an EMBL/GenBank/DDBJ whole genome shotgun (WGS) entry which is preliminary data.</text>
</comment>
<sequence>MSTAYVYDGTLEGMLSCVFETYASKEDPLDIVEESSFAPRLGQREKIVATDRNRARRVEEGLIRVCGREAYEAVGIVHCSDDPAKGRAILEFVRYAMKRGKGAWRDVAHKKVAAFAQMERAVRNEKHRWLQFLRFEQVEGGVYIARCNPEANVVALLMDWFSARFNTQDFVIYDEVRHIAGVSRGGSWIMVEAPVFDAAPATEEERVVAKAWKRFYDEVSIEARTNHGLRANFMPKRFWKNMTEMKQAPLREGSFEAGPAKGDDFEAGAVRVGEAALISGSPCSSARHRPKSCG</sequence>
<evidence type="ECO:0000313" key="3">
    <source>
        <dbReference type="Proteomes" id="UP000267368"/>
    </source>
</evidence>
<evidence type="ECO:0000259" key="1">
    <source>
        <dbReference type="Pfam" id="PF13566"/>
    </source>
</evidence>
<organism evidence="2 3">
    <name type="scientific">Slackia faecicanis</name>
    <dbReference type="NCBI Taxonomy" id="255723"/>
    <lineage>
        <taxon>Bacteria</taxon>
        <taxon>Bacillati</taxon>
        <taxon>Actinomycetota</taxon>
        <taxon>Coriobacteriia</taxon>
        <taxon>Eggerthellales</taxon>
        <taxon>Eggerthellaceae</taxon>
        <taxon>Slackia</taxon>
    </lineage>
</organism>
<dbReference type="InterPro" id="IPR025404">
    <property type="entry name" value="DUF4130"/>
</dbReference>
<dbReference type="NCBIfam" id="TIGR03915">
    <property type="entry name" value="SAM_7_link_chp"/>
    <property type="match status" value="1"/>
</dbReference>
<protein>
    <recommendedName>
        <fullName evidence="1">DUF4130 domain-containing protein</fullName>
    </recommendedName>
</protein>
<dbReference type="Proteomes" id="UP000267368">
    <property type="component" value="Unassembled WGS sequence"/>
</dbReference>
<gene>
    <name evidence="2" type="ORF">DMP07_02650</name>
</gene>
<keyword evidence="3" id="KW-1185">Reference proteome</keyword>
<dbReference type="OrthoDB" id="5290748at2"/>
<name>A0A3N0AFD6_9ACTN</name>
<accession>A0A3N0AFD6</accession>
<dbReference type="AlphaFoldDB" id="A0A3N0AFD6"/>
<dbReference type="InterPro" id="IPR023875">
    <property type="entry name" value="DNA_repair_put"/>
</dbReference>
<dbReference type="EMBL" id="QICB01000002">
    <property type="protein sequence ID" value="RNL20518.1"/>
    <property type="molecule type" value="Genomic_DNA"/>
</dbReference>
<proteinExistence type="predicted"/>
<dbReference type="RefSeq" id="WP_123197625.1">
    <property type="nucleotide sequence ID" value="NZ_QICB01000002.1"/>
</dbReference>
<feature type="domain" description="DUF4130" evidence="1">
    <location>
        <begin position="85"/>
        <end position="244"/>
    </location>
</feature>
<dbReference type="Pfam" id="PF13566">
    <property type="entry name" value="DUF4130"/>
    <property type="match status" value="1"/>
</dbReference>
<evidence type="ECO:0000313" key="2">
    <source>
        <dbReference type="EMBL" id="RNL20518.1"/>
    </source>
</evidence>